<dbReference type="PANTHER" id="PTHR43788:SF6">
    <property type="entry name" value="DNA HELICASE B"/>
    <property type="match status" value="1"/>
</dbReference>
<dbReference type="InterPro" id="IPR050534">
    <property type="entry name" value="Coronavir_polyprotein_1ab"/>
</dbReference>
<dbReference type="Pfam" id="PF13538">
    <property type="entry name" value="UvrD_C_2"/>
    <property type="match status" value="1"/>
</dbReference>
<organism evidence="4 5">
    <name type="scientific">Candidatus Cryptobacteroides merdavium</name>
    <dbReference type="NCBI Taxonomy" id="2840769"/>
    <lineage>
        <taxon>Bacteria</taxon>
        <taxon>Pseudomonadati</taxon>
        <taxon>Bacteroidota</taxon>
        <taxon>Bacteroidia</taxon>
        <taxon>Bacteroidales</taxon>
        <taxon>Candidatus Cryptobacteroides</taxon>
    </lineage>
</organism>
<protein>
    <submittedName>
        <fullName evidence="4">AAA family ATPase</fullName>
    </submittedName>
</protein>
<keyword evidence="1" id="KW-0547">Nucleotide-binding</keyword>
<dbReference type="Proteomes" id="UP000823619">
    <property type="component" value="Unassembled WGS sequence"/>
</dbReference>
<reference evidence="4" key="1">
    <citation type="submission" date="2020-10" db="EMBL/GenBank/DDBJ databases">
        <authorList>
            <person name="Gilroy R."/>
        </authorList>
    </citation>
    <scope>NUCLEOTIDE SEQUENCE</scope>
    <source>
        <strain evidence="4">D5-748</strain>
    </source>
</reference>
<dbReference type="PANTHER" id="PTHR43788">
    <property type="entry name" value="DNA2/NAM7 HELICASE FAMILY MEMBER"/>
    <property type="match status" value="1"/>
</dbReference>
<evidence type="ECO:0000313" key="4">
    <source>
        <dbReference type="EMBL" id="MBO8445540.1"/>
    </source>
</evidence>
<comment type="caution">
    <text evidence="4">The sequence shown here is derived from an EMBL/GenBank/DDBJ whole genome shotgun (WGS) entry which is preliminary data.</text>
</comment>
<dbReference type="GO" id="GO:0003678">
    <property type="term" value="F:DNA helicase activity"/>
    <property type="evidence" value="ECO:0007669"/>
    <property type="project" value="UniProtKB-ARBA"/>
</dbReference>
<dbReference type="CDD" id="cd18809">
    <property type="entry name" value="SF1_C_RecD"/>
    <property type="match status" value="1"/>
</dbReference>
<evidence type="ECO:0000259" key="3">
    <source>
        <dbReference type="Pfam" id="PF13538"/>
    </source>
</evidence>
<evidence type="ECO:0000313" key="5">
    <source>
        <dbReference type="Proteomes" id="UP000823619"/>
    </source>
</evidence>
<dbReference type="Pfam" id="PF13604">
    <property type="entry name" value="AAA_30"/>
    <property type="match status" value="1"/>
</dbReference>
<dbReference type="GO" id="GO:0005524">
    <property type="term" value="F:ATP binding"/>
    <property type="evidence" value="ECO:0007669"/>
    <property type="project" value="UniProtKB-KW"/>
</dbReference>
<dbReference type="AlphaFoldDB" id="A0A9D9EEK7"/>
<sequence length="490" mass="54384">MGKSDFLYSEFVSALGFGPTSCQERMLRLAADFISGDGADIMVVNGYAGTGKTTAIAAVIGTMRRLEVPCVLLAPTGRAAKVLSGYAGQPAFTIHKHIYRQKSVGGDGFGQFSLAPNKERDTIYIVDEVSLIGIDTVQSQSTGFFGSGNLLEDLVSYVRSGLDNRLILIGDAAQLPPVGLDCSPALSRDYMGMLGDVEWCDMVTVVRQKAESGILANATEIRRLISGDSGDGEGGSARMYFQDSLPVSDLRLRTDGFSDVERIGGGDLIEAVSDAFGRWGEEETMILCRSNRRAIKYNAGIRSMVQFKEDRLVRDDRLMIVKNCYQIPPDVKGLDYIANGDMARLLKISGYEERYGLHFAQARLVFPDYDDLELEAKVILDTLEAESAALTYEQQNMLYNGVNEDYAHIGNKKKRYEAVREDKYYNALQLKYANAVTCHKSQGGQWKCVFIDNPFWQDEVTSDDLKWLYTAITRAVEKVYFVNFKDEVFG</sequence>
<dbReference type="Gene3D" id="3.40.50.300">
    <property type="entry name" value="P-loop containing nucleotide triphosphate hydrolases"/>
    <property type="match status" value="2"/>
</dbReference>
<accession>A0A9D9EEK7</accession>
<evidence type="ECO:0000256" key="1">
    <source>
        <dbReference type="ARBA" id="ARBA00022741"/>
    </source>
</evidence>
<proteinExistence type="predicted"/>
<evidence type="ECO:0000256" key="2">
    <source>
        <dbReference type="ARBA" id="ARBA00022840"/>
    </source>
</evidence>
<name>A0A9D9EEK7_9BACT</name>
<dbReference type="SUPFAM" id="SSF52540">
    <property type="entry name" value="P-loop containing nucleoside triphosphate hydrolases"/>
    <property type="match status" value="1"/>
</dbReference>
<dbReference type="CDD" id="cd17933">
    <property type="entry name" value="DEXSc_RecD-like"/>
    <property type="match status" value="1"/>
</dbReference>
<dbReference type="InterPro" id="IPR027417">
    <property type="entry name" value="P-loop_NTPase"/>
</dbReference>
<gene>
    <name evidence="4" type="ORF">IAC23_07600</name>
</gene>
<dbReference type="InterPro" id="IPR027785">
    <property type="entry name" value="UvrD-like_helicase_C"/>
</dbReference>
<dbReference type="EMBL" id="JADIMO010000097">
    <property type="protein sequence ID" value="MBO8445540.1"/>
    <property type="molecule type" value="Genomic_DNA"/>
</dbReference>
<feature type="domain" description="UvrD-like helicase C-terminal" evidence="3">
    <location>
        <begin position="433"/>
        <end position="482"/>
    </location>
</feature>
<reference evidence="4" key="2">
    <citation type="journal article" date="2021" name="PeerJ">
        <title>Extensive microbial diversity within the chicken gut microbiome revealed by metagenomics and culture.</title>
        <authorList>
            <person name="Gilroy R."/>
            <person name="Ravi A."/>
            <person name="Getino M."/>
            <person name="Pursley I."/>
            <person name="Horton D.L."/>
            <person name="Alikhan N.F."/>
            <person name="Baker D."/>
            <person name="Gharbi K."/>
            <person name="Hall N."/>
            <person name="Watson M."/>
            <person name="Adriaenssens E.M."/>
            <person name="Foster-Nyarko E."/>
            <person name="Jarju S."/>
            <person name="Secka A."/>
            <person name="Antonio M."/>
            <person name="Oren A."/>
            <person name="Chaudhuri R.R."/>
            <person name="La Ragione R."/>
            <person name="Hildebrand F."/>
            <person name="Pallen M.J."/>
        </authorList>
    </citation>
    <scope>NUCLEOTIDE SEQUENCE</scope>
    <source>
        <strain evidence="4">D5-748</strain>
    </source>
</reference>
<keyword evidence="2" id="KW-0067">ATP-binding</keyword>